<dbReference type="GO" id="GO:0008094">
    <property type="term" value="F:ATP-dependent activity, acting on DNA"/>
    <property type="evidence" value="ECO:0007669"/>
    <property type="project" value="TreeGrafter"/>
</dbReference>
<reference evidence="5" key="1">
    <citation type="submission" date="2021-03" db="EMBL/GenBank/DDBJ databases">
        <title>Draft genome sequence of rust myrtle Austropuccinia psidii MF-1, a brazilian biotype.</title>
        <authorList>
            <person name="Quecine M.C."/>
            <person name="Pachon D.M.R."/>
            <person name="Bonatelli M.L."/>
            <person name="Correr F.H."/>
            <person name="Franceschini L.M."/>
            <person name="Leite T.F."/>
            <person name="Margarido G.R.A."/>
            <person name="Almeida C.A."/>
            <person name="Ferrarezi J.A."/>
            <person name="Labate C.A."/>
        </authorList>
    </citation>
    <scope>NUCLEOTIDE SEQUENCE</scope>
    <source>
        <strain evidence="5">MF-1</strain>
    </source>
</reference>
<dbReference type="Pfam" id="PF00176">
    <property type="entry name" value="SNF2-rel_dom"/>
    <property type="match status" value="1"/>
</dbReference>
<name>A0A9Q3D3Z0_9BASI</name>
<dbReference type="OrthoDB" id="448448at2759"/>
<evidence type="ECO:0000256" key="3">
    <source>
        <dbReference type="ARBA" id="ARBA00022840"/>
    </source>
</evidence>
<dbReference type="GO" id="GO:0006281">
    <property type="term" value="P:DNA repair"/>
    <property type="evidence" value="ECO:0007669"/>
    <property type="project" value="TreeGrafter"/>
</dbReference>
<dbReference type="PROSITE" id="PS51192">
    <property type="entry name" value="HELICASE_ATP_BIND_1"/>
    <property type="match status" value="1"/>
</dbReference>
<keyword evidence="2" id="KW-0378">Hydrolase</keyword>
<keyword evidence="3" id="KW-0067">ATP-binding</keyword>
<dbReference type="GO" id="GO:0005524">
    <property type="term" value="F:ATP binding"/>
    <property type="evidence" value="ECO:0007669"/>
    <property type="project" value="UniProtKB-KW"/>
</dbReference>
<sequence length="236" mass="25983">MPKEYDCNTHSQCQIFTPTFPPSNLMPPSYPALFPLPSKQKLIQLPSGSDLSMIQNPLLPHQGTGQAFLWDGETPNGQSTCNLWATSCPGSTFNARNIITNKVIRSFKLLSTNTPLGGLFSDDMGLGKTIQDIALIGTSKEWLITNTQCSRPTIIICPPCLITNWQSEISKHAQAGALKAKIYQGPTHHSLSKANILQCDIIITSYNTITQELKETISSTSCIFRINWNCIILDEA</sequence>
<dbReference type="InterPro" id="IPR014001">
    <property type="entry name" value="Helicase_ATP-bd"/>
</dbReference>
<dbReference type="InterPro" id="IPR038718">
    <property type="entry name" value="SNF2-like_sf"/>
</dbReference>
<keyword evidence="6" id="KW-1185">Reference proteome</keyword>
<dbReference type="Gene3D" id="3.40.50.10810">
    <property type="entry name" value="Tandem AAA-ATPase domain"/>
    <property type="match status" value="1"/>
</dbReference>
<evidence type="ECO:0000313" key="6">
    <source>
        <dbReference type="Proteomes" id="UP000765509"/>
    </source>
</evidence>
<evidence type="ECO:0000256" key="2">
    <source>
        <dbReference type="ARBA" id="ARBA00022801"/>
    </source>
</evidence>
<dbReference type="SUPFAM" id="SSF52540">
    <property type="entry name" value="P-loop containing nucleoside triphosphate hydrolases"/>
    <property type="match status" value="1"/>
</dbReference>
<dbReference type="InterPro" id="IPR000330">
    <property type="entry name" value="SNF2_N"/>
</dbReference>
<keyword evidence="1" id="KW-0547">Nucleotide-binding</keyword>
<dbReference type="InterPro" id="IPR050628">
    <property type="entry name" value="SNF2_RAD54_helicase_TF"/>
</dbReference>
<dbReference type="Proteomes" id="UP000765509">
    <property type="component" value="Unassembled WGS sequence"/>
</dbReference>
<evidence type="ECO:0000256" key="1">
    <source>
        <dbReference type="ARBA" id="ARBA00022741"/>
    </source>
</evidence>
<dbReference type="GO" id="GO:0016787">
    <property type="term" value="F:hydrolase activity"/>
    <property type="evidence" value="ECO:0007669"/>
    <property type="project" value="UniProtKB-KW"/>
</dbReference>
<comment type="caution">
    <text evidence="5">The sequence shown here is derived from an EMBL/GenBank/DDBJ whole genome shotgun (WGS) entry which is preliminary data.</text>
</comment>
<dbReference type="GO" id="GO:0005634">
    <property type="term" value="C:nucleus"/>
    <property type="evidence" value="ECO:0007669"/>
    <property type="project" value="TreeGrafter"/>
</dbReference>
<accession>A0A9Q3D3Z0</accession>
<dbReference type="AlphaFoldDB" id="A0A9Q3D3Z0"/>
<dbReference type="EMBL" id="AVOT02012088">
    <property type="protein sequence ID" value="MBW0493491.1"/>
    <property type="molecule type" value="Genomic_DNA"/>
</dbReference>
<feature type="domain" description="Helicase ATP-binding" evidence="4">
    <location>
        <begin position="109"/>
        <end position="236"/>
    </location>
</feature>
<proteinExistence type="predicted"/>
<organism evidence="5 6">
    <name type="scientific">Austropuccinia psidii MF-1</name>
    <dbReference type="NCBI Taxonomy" id="1389203"/>
    <lineage>
        <taxon>Eukaryota</taxon>
        <taxon>Fungi</taxon>
        <taxon>Dikarya</taxon>
        <taxon>Basidiomycota</taxon>
        <taxon>Pucciniomycotina</taxon>
        <taxon>Pucciniomycetes</taxon>
        <taxon>Pucciniales</taxon>
        <taxon>Sphaerophragmiaceae</taxon>
        <taxon>Austropuccinia</taxon>
    </lineage>
</organism>
<dbReference type="PANTHER" id="PTHR45626:SF22">
    <property type="entry name" value="DNA REPAIR PROTEIN RAD5"/>
    <property type="match status" value="1"/>
</dbReference>
<evidence type="ECO:0000313" key="5">
    <source>
        <dbReference type="EMBL" id="MBW0493491.1"/>
    </source>
</evidence>
<evidence type="ECO:0000259" key="4">
    <source>
        <dbReference type="PROSITE" id="PS51192"/>
    </source>
</evidence>
<dbReference type="InterPro" id="IPR027417">
    <property type="entry name" value="P-loop_NTPase"/>
</dbReference>
<protein>
    <recommendedName>
        <fullName evidence="4">Helicase ATP-binding domain-containing protein</fullName>
    </recommendedName>
</protein>
<dbReference type="PANTHER" id="PTHR45626">
    <property type="entry name" value="TRANSCRIPTION TERMINATION FACTOR 2-RELATED"/>
    <property type="match status" value="1"/>
</dbReference>
<gene>
    <name evidence="5" type="ORF">O181_033206</name>
</gene>